<evidence type="ECO:0008006" key="4">
    <source>
        <dbReference type="Google" id="ProtNLM"/>
    </source>
</evidence>
<sequence>MRGTTSQPSDAASRAAATLYGALPAPATRPSPIPRDPAAAAASSGASARTIATEPTTAGDQTGSIGPVSDLSQADRDYAESLGRQNERTGTVDGLRRIPSTGADTVPGFMLGTLTLRPTIGERVVHESVDYGSSKTSRVYSETTVSGTLQSDWSRHQLTVDGAASFQKNLSGTGTEEPRANIDARLDLDLVNDVTATLGAGYSYSEESRTDPNAIAGATAQSGIHEFRSSVGLRKDLGLLRGTTTFEVTRRLYGDATSASGAPISVDDRDTLGAELTARVGYALSPALIPFLEASVGREKYDQRIDNTGAERSSITYGVRAGAEFDMGEKLRGELAAGYVLRDIDDSSLEDLSGLTLDGSLAWSPRRGTDLSAGLTTRLESATAAGQSGSVVYGFNTTLTQQIHSSVVARLGATAGLRDYDQASGRADQKSYGVSTGLVWSINRYLDLEADASYTRTREPGVTDEKTARVALGLKLRR</sequence>
<name>A0A1C1Z0W0_9HYPH</name>
<protein>
    <recommendedName>
        <fullName evidence="4">Outer membrane protein beta-barrel domain-containing protein</fullName>
    </recommendedName>
</protein>
<dbReference type="InterPro" id="IPR018759">
    <property type="entry name" value="BBP2_2"/>
</dbReference>
<dbReference type="SUPFAM" id="SSF56935">
    <property type="entry name" value="Porins"/>
    <property type="match status" value="1"/>
</dbReference>
<keyword evidence="3" id="KW-1185">Reference proteome</keyword>
<evidence type="ECO:0000313" key="3">
    <source>
        <dbReference type="Proteomes" id="UP000094795"/>
    </source>
</evidence>
<feature type="compositionally biased region" description="Low complexity" evidence="1">
    <location>
        <begin position="36"/>
        <end position="53"/>
    </location>
</feature>
<dbReference type="EMBL" id="LQZT01000001">
    <property type="protein sequence ID" value="OCW59365.1"/>
    <property type="molecule type" value="Genomic_DNA"/>
</dbReference>
<proteinExistence type="predicted"/>
<dbReference type="Proteomes" id="UP000094795">
    <property type="component" value="Unassembled WGS sequence"/>
</dbReference>
<dbReference type="STRING" id="1480615.AWJ14_10015"/>
<evidence type="ECO:0000313" key="2">
    <source>
        <dbReference type="EMBL" id="OCW59365.1"/>
    </source>
</evidence>
<accession>A0A1C1Z0W0</accession>
<dbReference type="AlphaFoldDB" id="A0A1C1Z0W0"/>
<feature type="region of interest" description="Disordered" evidence="1">
    <location>
        <begin position="1"/>
        <end position="71"/>
    </location>
</feature>
<dbReference type="Pfam" id="PF10082">
    <property type="entry name" value="BBP2_2"/>
    <property type="match status" value="1"/>
</dbReference>
<comment type="caution">
    <text evidence="2">The sequence shown here is derived from an EMBL/GenBank/DDBJ whole genome shotgun (WGS) entry which is preliminary data.</text>
</comment>
<reference evidence="2 3" key="1">
    <citation type="submission" date="2015-12" db="EMBL/GenBank/DDBJ databases">
        <authorList>
            <person name="Shamseldin A."/>
            <person name="Moawad H."/>
            <person name="Abd El-Rahim W.M."/>
            <person name="Sadowsky M.J."/>
        </authorList>
    </citation>
    <scope>NUCLEOTIDE SEQUENCE [LARGE SCALE GENOMIC DNA]</scope>
    <source>
        <strain evidence="2 3">JC234</strain>
    </source>
</reference>
<dbReference type="RefSeq" id="WP_171904798.1">
    <property type="nucleotide sequence ID" value="NZ_LQZT01000001.1"/>
</dbReference>
<feature type="compositionally biased region" description="Polar residues" evidence="1">
    <location>
        <begin position="1"/>
        <end position="10"/>
    </location>
</feature>
<evidence type="ECO:0000256" key="1">
    <source>
        <dbReference type="SAM" id="MobiDB-lite"/>
    </source>
</evidence>
<gene>
    <name evidence="2" type="ORF">AWJ14_10015</name>
</gene>
<feature type="compositionally biased region" description="Polar residues" evidence="1">
    <location>
        <begin position="54"/>
        <end position="64"/>
    </location>
</feature>
<organism evidence="2 3">
    <name type="scientific">Hoeflea olei</name>
    <dbReference type="NCBI Taxonomy" id="1480615"/>
    <lineage>
        <taxon>Bacteria</taxon>
        <taxon>Pseudomonadati</taxon>
        <taxon>Pseudomonadota</taxon>
        <taxon>Alphaproteobacteria</taxon>
        <taxon>Hyphomicrobiales</taxon>
        <taxon>Rhizobiaceae</taxon>
        <taxon>Hoeflea</taxon>
    </lineage>
</organism>